<dbReference type="RefSeq" id="WP_316016613.1">
    <property type="nucleotide sequence ID" value="NZ_JAWDID010000002.1"/>
</dbReference>
<dbReference type="PROSITE" id="PS50995">
    <property type="entry name" value="HTH_MARR_2"/>
    <property type="match status" value="1"/>
</dbReference>
<dbReference type="EMBL" id="JAWDID010000002">
    <property type="protein sequence ID" value="MDU0338674.1"/>
    <property type="molecule type" value="Genomic_DNA"/>
</dbReference>
<evidence type="ECO:0000256" key="1">
    <source>
        <dbReference type="SAM" id="MobiDB-lite"/>
    </source>
</evidence>
<dbReference type="PANTHER" id="PTHR33164:SF13">
    <property type="entry name" value="4-HYDROXYPHENYLACETATE CATABOLISM PROTEIN"/>
    <property type="match status" value="1"/>
</dbReference>
<proteinExistence type="predicted"/>
<dbReference type="InterPro" id="IPR036390">
    <property type="entry name" value="WH_DNA-bd_sf"/>
</dbReference>
<name>A0ABU3S1M3_9HYPH</name>
<dbReference type="Pfam" id="PF12802">
    <property type="entry name" value="MarR_2"/>
    <property type="match status" value="1"/>
</dbReference>
<reference evidence="3 4" key="1">
    <citation type="submission" date="2023-09" db="EMBL/GenBank/DDBJ databases">
        <title>Whole genome shotgun sequencing (WGS) of Bosea sp. ZW T0_25, isolated from stored onions (Allium cepa).</title>
        <authorList>
            <person name="Stoll D.A."/>
            <person name="Huch M."/>
        </authorList>
    </citation>
    <scope>NUCLEOTIDE SEQUENCE [LARGE SCALE GENOMIC DNA]</scope>
    <source>
        <strain evidence="3 4">ZW T0_25</strain>
    </source>
</reference>
<dbReference type="PANTHER" id="PTHR33164">
    <property type="entry name" value="TRANSCRIPTIONAL REGULATOR, MARR FAMILY"/>
    <property type="match status" value="1"/>
</dbReference>
<feature type="region of interest" description="Disordered" evidence="1">
    <location>
        <begin position="1"/>
        <end position="20"/>
    </location>
</feature>
<comment type="caution">
    <text evidence="3">The sequence shown here is derived from an EMBL/GenBank/DDBJ whole genome shotgun (WGS) entry which is preliminary data.</text>
</comment>
<dbReference type="PRINTS" id="PR00598">
    <property type="entry name" value="HTHMARR"/>
</dbReference>
<feature type="domain" description="HTH marR-type" evidence="2">
    <location>
        <begin position="29"/>
        <end position="161"/>
    </location>
</feature>
<dbReference type="NCBIfam" id="TIGR02337">
    <property type="entry name" value="HpaR"/>
    <property type="match status" value="1"/>
</dbReference>
<accession>A0ABU3S1M3</accession>
<dbReference type="InterPro" id="IPR012712">
    <property type="entry name" value="HpaR/FarR"/>
</dbReference>
<evidence type="ECO:0000313" key="3">
    <source>
        <dbReference type="EMBL" id="MDU0338674.1"/>
    </source>
</evidence>
<dbReference type="Proteomes" id="UP001254257">
    <property type="component" value="Unassembled WGS sequence"/>
</dbReference>
<protein>
    <submittedName>
        <fullName evidence="3">Homoprotocatechuate degradation operon regulator HpaR</fullName>
    </submittedName>
</protein>
<dbReference type="Gene3D" id="1.10.10.10">
    <property type="entry name" value="Winged helix-like DNA-binding domain superfamily/Winged helix DNA-binding domain"/>
    <property type="match status" value="1"/>
</dbReference>
<dbReference type="InterPro" id="IPR000835">
    <property type="entry name" value="HTH_MarR-typ"/>
</dbReference>
<dbReference type="InterPro" id="IPR039422">
    <property type="entry name" value="MarR/SlyA-like"/>
</dbReference>
<gene>
    <name evidence="3" type="primary">hpaR</name>
    <name evidence="3" type="ORF">RKE40_02220</name>
</gene>
<dbReference type="SMART" id="SM00347">
    <property type="entry name" value="HTH_MARR"/>
    <property type="match status" value="1"/>
</dbReference>
<evidence type="ECO:0000313" key="4">
    <source>
        <dbReference type="Proteomes" id="UP001254257"/>
    </source>
</evidence>
<sequence length="170" mass="19268">MTENTHKGAGPMPNDTNPSEARVRIRHFSRSLPMSLLRARESVMRHFRASLRRFGITEQQWRVLRALNSQSSLEVTELAEATFLLGPSLSRILKDLDERGLILRRTSASDHRRGIISISPQGMELIERAGVESEAIYSEITRRYGSERLAELQSLLRQLEECLEGPELAG</sequence>
<dbReference type="InterPro" id="IPR036388">
    <property type="entry name" value="WH-like_DNA-bd_sf"/>
</dbReference>
<keyword evidence="4" id="KW-1185">Reference proteome</keyword>
<dbReference type="SUPFAM" id="SSF46785">
    <property type="entry name" value="Winged helix' DNA-binding domain"/>
    <property type="match status" value="1"/>
</dbReference>
<organism evidence="3 4">
    <name type="scientific">Bosea rubneri</name>
    <dbReference type="NCBI Taxonomy" id="3075434"/>
    <lineage>
        <taxon>Bacteria</taxon>
        <taxon>Pseudomonadati</taxon>
        <taxon>Pseudomonadota</taxon>
        <taxon>Alphaproteobacteria</taxon>
        <taxon>Hyphomicrobiales</taxon>
        <taxon>Boseaceae</taxon>
        <taxon>Bosea</taxon>
    </lineage>
</organism>
<evidence type="ECO:0000259" key="2">
    <source>
        <dbReference type="PROSITE" id="PS50995"/>
    </source>
</evidence>